<evidence type="ECO:0000256" key="3">
    <source>
        <dbReference type="ARBA" id="ARBA00023125"/>
    </source>
</evidence>
<dbReference type="SMART" id="SM00490">
    <property type="entry name" value="HELICc"/>
    <property type="match status" value="1"/>
</dbReference>
<dbReference type="Pfam" id="PF00270">
    <property type="entry name" value="DEAD"/>
    <property type="match status" value="1"/>
</dbReference>
<evidence type="ECO:0000256" key="1">
    <source>
        <dbReference type="ARBA" id="ARBA00022741"/>
    </source>
</evidence>
<keyword evidence="1" id="KW-0547">Nucleotide-binding</keyword>
<dbReference type="GO" id="GO:0043138">
    <property type="term" value="F:3'-5' DNA helicase activity"/>
    <property type="evidence" value="ECO:0007669"/>
    <property type="project" value="TreeGrafter"/>
</dbReference>
<dbReference type="RefSeq" id="WP_115251237.1">
    <property type="nucleotide sequence ID" value="NZ_UHFF01000002.1"/>
</dbReference>
<dbReference type="PROSITE" id="PS51192">
    <property type="entry name" value="HELICASE_ATP_BIND_1"/>
    <property type="match status" value="1"/>
</dbReference>
<dbReference type="AlphaFoldDB" id="A0A380JS51"/>
<reference evidence="6 7" key="1">
    <citation type="submission" date="2018-06" db="EMBL/GenBank/DDBJ databases">
        <authorList>
            <consortium name="Pathogen Informatics"/>
            <person name="Doyle S."/>
        </authorList>
    </citation>
    <scope>NUCLEOTIDE SEQUENCE [LARGE SCALE GENOMIC DNA]</scope>
    <source>
        <strain evidence="6 7">NCTC12092</strain>
    </source>
</reference>
<feature type="domain" description="Helicase ATP-binding" evidence="4">
    <location>
        <begin position="107"/>
        <end position="257"/>
    </location>
</feature>
<dbReference type="GO" id="GO:0006302">
    <property type="term" value="P:double-strand break repair"/>
    <property type="evidence" value="ECO:0007669"/>
    <property type="project" value="TreeGrafter"/>
</dbReference>
<feature type="domain" description="Helicase C-terminal" evidence="5">
    <location>
        <begin position="285"/>
        <end position="439"/>
    </location>
</feature>
<dbReference type="PANTHER" id="PTHR30580:SF1">
    <property type="entry name" value="COMF OPERON PROTEIN 1"/>
    <property type="match status" value="1"/>
</dbReference>
<accession>A0A380JS51</accession>
<sequence length="440" mass="49983">MENIENYYGRLLPEGQCPKAVSVWACSLQSMIAKKGTLYCQRCSSLIEKAHQLPSGAYYCRACLVFGRNQSDRPLLYFPPAPFPKGHYLRWQGQLTTYQVAVSHQLTNHVKLKQDTLVHAVTGAGKTEMMYEAIAAVVDKGGWVCIASPRVDVCIELEKRLSRDFSCQVCLMHTESEAYHRSPIIIATTHQLMTFYHAFDLLIIDEVDAFPFVNNRQLNHAAHQAAKADAVTVYLTATSTRDLERKVKQKELVKLTLARRFHGKPLVVPKYQRLFSLLETIHRGKLPRRLITLVKKQRATGYPLLIFFPLIELAEQCCQLLQKYFPKETIAYASSQSSNRMAIIEQFRQGQITILISTTILERGVTFPTVDVFVLLANHRLYTSSSLIQISGRVGRSLERPEGQVLFFHDGISKAMLKAVREIKDMNQKGYQNELSTLSQ</sequence>
<evidence type="ECO:0000259" key="5">
    <source>
        <dbReference type="PROSITE" id="PS51194"/>
    </source>
</evidence>
<dbReference type="GO" id="GO:0006310">
    <property type="term" value="P:DNA recombination"/>
    <property type="evidence" value="ECO:0007669"/>
    <property type="project" value="TreeGrafter"/>
</dbReference>
<dbReference type="GO" id="GO:0006270">
    <property type="term" value="P:DNA replication initiation"/>
    <property type="evidence" value="ECO:0007669"/>
    <property type="project" value="TreeGrafter"/>
</dbReference>
<name>A0A380JS51_9STRE</name>
<protein>
    <submittedName>
        <fullName evidence="6">Competence protein ComF</fullName>
    </submittedName>
</protein>
<dbReference type="PANTHER" id="PTHR30580">
    <property type="entry name" value="PRIMOSOMAL PROTEIN N"/>
    <property type="match status" value="1"/>
</dbReference>
<evidence type="ECO:0000259" key="4">
    <source>
        <dbReference type="PROSITE" id="PS51192"/>
    </source>
</evidence>
<keyword evidence="3" id="KW-0238">DNA-binding</keyword>
<dbReference type="PROSITE" id="PS51194">
    <property type="entry name" value="HELICASE_CTER"/>
    <property type="match status" value="1"/>
</dbReference>
<dbReference type="Proteomes" id="UP000254461">
    <property type="component" value="Unassembled WGS sequence"/>
</dbReference>
<dbReference type="InterPro" id="IPR011545">
    <property type="entry name" value="DEAD/DEAH_box_helicase_dom"/>
</dbReference>
<dbReference type="SUPFAM" id="SSF52540">
    <property type="entry name" value="P-loop containing nucleoside triphosphate hydrolases"/>
    <property type="match status" value="1"/>
</dbReference>
<dbReference type="Gene3D" id="3.40.50.300">
    <property type="entry name" value="P-loop containing nucleotide triphosphate hydrolases"/>
    <property type="match status" value="2"/>
</dbReference>
<evidence type="ECO:0000256" key="2">
    <source>
        <dbReference type="ARBA" id="ARBA00022840"/>
    </source>
</evidence>
<dbReference type="InterPro" id="IPR014001">
    <property type="entry name" value="Helicase_ATP-bd"/>
</dbReference>
<dbReference type="InterPro" id="IPR001650">
    <property type="entry name" value="Helicase_C-like"/>
</dbReference>
<keyword evidence="2" id="KW-0067">ATP-binding</keyword>
<proteinExistence type="predicted"/>
<evidence type="ECO:0000313" key="6">
    <source>
        <dbReference type="EMBL" id="SUN47822.1"/>
    </source>
</evidence>
<dbReference type="EMBL" id="UHFF01000002">
    <property type="protein sequence ID" value="SUN47822.1"/>
    <property type="molecule type" value="Genomic_DNA"/>
</dbReference>
<dbReference type="Pfam" id="PF00271">
    <property type="entry name" value="Helicase_C"/>
    <property type="match status" value="1"/>
</dbReference>
<dbReference type="GO" id="GO:0005524">
    <property type="term" value="F:ATP binding"/>
    <property type="evidence" value="ECO:0007669"/>
    <property type="project" value="UniProtKB-KW"/>
</dbReference>
<organism evidence="6 7">
    <name type="scientific">Streptococcus equi subsp. equi</name>
    <dbReference type="NCBI Taxonomy" id="148942"/>
    <lineage>
        <taxon>Bacteria</taxon>
        <taxon>Bacillati</taxon>
        <taxon>Bacillota</taxon>
        <taxon>Bacilli</taxon>
        <taxon>Lactobacillales</taxon>
        <taxon>Streptococcaceae</taxon>
        <taxon>Streptococcus</taxon>
    </lineage>
</organism>
<dbReference type="SMART" id="SM00487">
    <property type="entry name" value="DEXDc"/>
    <property type="match status" value="1"/>
</dbReference>
<evidence type="ECO:0000313" key="7">
    <source>
        <dbReference type="Proteomes" id="UP000254461"/>
    </source>
</evidence>
<gene>
    <name evidence="6" type="primary">comFA</name>
    <name evidence="6" type="ORF">NCTC12092_01566</name>
</gene>
<dbReference type="InterPro" id="IPR027417">
    <property type="entry name" value="P-loop_NTPase"/>
</dbReference>
<dbReference type="GO" id="GO:0003677">
    <property type="term" value="F:DNA binding"/>
    <property type="evidence" value="ECO:0007669"/>
    <property type="project" value="UniProtKB-KW"/>
</dbReference>